<evidence type="ECO:0000256" key="5">
    <source>
        <dbReference type="ARBA" id="ARBA00023136"/>
    </source>
</evidence>
<dbReference type="Proteomes" id="UP001216390">
    <property type="component" value="Chromosome"/>
</dbReference>
<dbReference type="KEGG" id="ima:PO878_18280"/>
<dbReference type="InterPro" id="IPR023845">
    <property type="entry name" value="DUF3817_TM"/>
</dbReference>
<dbReference type="Pfam" id="PF12823">
    <property type="entry name" value="DUF3817"/>
    <property type="match status" value="1"/>
</dbReference>
<feature type="transmembrane region" description="Helical" evidence="6">
    <location>
        <begin position="20"/>
        <end position="38"/>
    </location>
</feature>
<keyword evidence="9" id="KW-1185">Reference proteome</keyword>
<evidence type="ECO:0000256" key="1">
    <source>
        <dbReference type="ARBA" id="ARBA00004651"/>
    </source>
</evidence>
<keyword evidence="3 6" id="KW-0812">Transmembrane</keyword>
<dbReference type="EMBL" id="CP116942">
    <property type="protein sequence ID" value="WCO66449.1"/>
    <property type="molecule type" value="Genomic_DNA"/>
</dbReference>
<evidence type="ECO:0000256" key="2">
    <source>
        <dbReference type="ARBA" id="ARBA00022475"/>
    </source>
</evidence>
<proteinExistence type="predicted"/>
<evidence type="ECO:0000313" key="9">
    <source>
        <dbReference type="Proteomes" id="UP001216390"/>
    </source>
</evidence>
<evidence type="ECO:0000313" key="8">
    <source>
        <dbReference type="EMBL" id="WCO66449.1"/>
    </source>
</evidence>
<keyword evidence="5 6" id="KW-0472">Membrane</keyword>
<dbReference type="RefSeq" id="WP_272735972.1">
    <property type="nucleotide sequence ID" value="NZ_CP116942.1"/>
</dbReference>
<sequence>MADTSSSTVPMPSVARPLRIAALAEGVSYLVLLCAVVAKYGFDAGGEGGVPIIGPIHGIIVIVYAALVLMGRDEQGWDGPRTLLALALSAVPAGGFYVEQRMITVPPRRRPSPT</sequence>
<dbReference type="GO" id="GO:0005886">
    <property type="term" value="C:plasma membrane"/>
    <property type="evidence" value="ECO:0007669"/>
    <property type="project" value="UniProtKB-SubCell"/>
</dbReference>
<accession>A0AAE9Y8T5</accession>
<evidence type="ECO:0000256" key="4">
    <source>
        <dbReference type="ARBA" id="ARBA00022989"/>
    </source>
</evidence>
<keyword evidence="2" id="KW-1003">Cell membrane</keyword>
<organism evidence="8 9">
    <name type="scientific">Iamia majanohamensis</name>
    <dbReference type="NCBI Taxonomy" id="467976"/>
    <lineage>
        <taxon>Bacteria</taxon>
        <taxon>Bacillati</taxon>
        <taxon>Actinomycetota</taxon>
        <taxon>Acidimicrobiia</taxon>
        <taxon>Acidimicrobiales</taxon>
        <taxon>Iamiaceae</taxon>
        <taxon>Iamia</taxon>
    </lineage>
</organism>
<dbReference type="PANTHER" id="PTHR40077:SF2">
    <property type="entry name" value="MEMBRANE PROTEIN"/>
    <property type="match status" value="1"/>
</dbReference>
<protein>
    <submittedName>
        <fullName evidence="8">DUF3817 domain-containing protein</fullName>
    </submittedName>
</protein>
<evidence type="ECO:0000259" key="7">
    <source>
        <dbReference type="Pfam" id="PF12823"/>
    </source>
</evidence>
<feature type="transmembrane region" description="Helical" evidence="6">
    <location>
        <begin position="50"/>
        <end position="70"/>
    </location>
</feature>
<name>A0AAE9Y8T5_9ACTN</name>
<dbReference type="AlphaFoldDB" id="A0AAE9Y8T5"/>
<dbReference type="PANTHER" id="PTHR40077">
    <property type="entry name" value="MEMBRANE PROTEIN-RELATED"/>
    <property type="match status" value="1"/>
</dbReference>
<comment type="subcellular location">
    <subcellularLocation>
        <location evidence="1">Cell membrane</location>
        <topology evidence="1">Multi-pass membrane protein</topology>
    </subcellularLocation>
</comment>
<dbReference type="NCBIfam" id="TIGR03954">
    <property type="entry name" value="integ_memb_HG"/>
    <property type="match status" value="1"/>
</dbReference>
<reference evidence="8" key="1">
    <citation type="submission" date="2023-01" db="EMBL/GenBank/DDBJ databases">
        <title>The diversity of Class Acidimicrobiia in South China Sea sediment environments and the proposal of Iamia marina sp. nov., a novel species of the genus Iamia.</title>
        <authorList>
            <person name="He Y."/>
            <person name="Tian X."/>
        </authorList>
    </citation>
    <scope>NUCLEOTIDE SEQUENCE</scope>
    <source>
        <strain evidence="8">DSM 19957</strain>
    </source>
</reference>
<evidence type="ECO:0000256" key="3">
    <source>
        <dbReference type="ARBA" id="ARBA00022692"/>
    </source>
</evidence>
<feature type="domain" description="DUF3817" evidence="7">
    <location>
        <begin position="17"/>
        <end position="102"/>
    </location>
</feature>
<feature type="transmembrane region" description="Helical" evidence="6">
    <location>
        <begin position="82"/>
        <end position="99"/>
    </location>
</feature>
<gene>
    <name evidence="8" type="ORF">PO878_18280</name>
</gene>
<keyword evidence="4 6" id="KW-1133">Transmembrane helix</keyword>
<evidence type="ECO:0000256" key="6">
    <source>
        <dbReference type="SAM" id="Phobius"/>
    </source>
</evidence>